<keyword evidence="1" id="KW-0732">Signal</keyword>
<feature type="chain" id="PRO_5044537943" evidence="1">
    <location>
        <begin position="25"/>
        <end position="145"/>
    </location>
</feature>
<accession>A0A034W607</accession>
<reference evidence="4" key="2">
    <citation type="submission" date="2025-04" db="UniProtKB">
        <authorList>
            <consortium name="RefSeq"/>
        </authorList>
    </citation>
    <scope>IDENTIFICATION</scope>
    <source>
        <strain evidence="4">Punador</strain>
    </source>
</reference>
<dbReference type="EMBL" id="GAKP01008798">
    <property type="protein sequence ID" value="JAC50154.1"/>
    <property type="molecule type" value="Transcribed_RNA"/>
</dbReference>
<evidence type="ECO:0000313" key="3">
    <source>
        <dbReference type="Proteomes" id="UP001652620"/>
    </source>
</evidence>
<dbReference type="GeneID" id="105223063"/>
<reference evidence="2" key="1">
    <citation type="journal article" date="2014" name="BMC Genomics">
        <title>Characterizing the developmental transcriptome of the oriental fruit fly, Bactrocera dorsalis (Diptera: Tephritidae) through comparative genomic analysis with Drosophila melanogaster utilizing modENCODE datasets.</title>
        <authorList>
            <person name="Geib S.M."/>
            <person name="Calla B."/>
            <person name="Hall B."/>
            <person name="Hou S."/>
            <person name="Manoukis N.C."/>
        </authorList>
    </citation>
    <scope>NUCLEOTIDE SEQUENCE</scope>
    <source>
        <strain evidence="2">Punador</strain>
    </source>
</reference>
<protein>
    <submittedName>
        <fullName evidence="4">Uncharacterized protein LOC105223063</fullName>
    </submittedName>
</protein>
<dbReference type="OMA" id="CIIAFCI"/>
<dbReference type="OrthoDB" id="8036094at2759"/>
<dbReference type="AlphaFoldDB" id="A0A034W607"/>
<dbReference type="RefSeq" id="XP_011198970.1">
    <property type="nucleotide sequence ID" value="XM_011200668.3"/>
</dbReference>
<sequence>MAKFCIIAFCILAPLASLNLGVQAQEGVNNYLDVETPNFFQYNSPLRRPESLRSPQYFDFLSTLYRRDAAKADLFRPYVRSRRATADAPLTVPLDVSLSPVAAVAASGAAPLDERPRRAIVFRPLFVYKQQQIRREELSKHRRRV</sequence>
<feature type="signal peptide" evidence="1">
    <location>
        <begin position="1"/>
        <end position="24"/>
    </location>
</feature>
<evidence type="ECO:0000256" key="1">
    <source>
        <dbReference type="SAM" id="SignalP"/>
    </source>
</evidence>
<name>A0A034W607_BACDO</name>
<proteinExistence type="predicted"/>
<keyword evidence="3" id="KW-1185">Reference proteome</keyword>
<organism evidence="2">
    <name type="scientific">Bactrocera dorsalis</name>
    <name type="common">Oriental fruit fly</name>
    <name type="synonym">Dacus dorsalis</name>
    <dbReference type="NCBI Taxonomy" id="27457"/>
    <lineage>
        <taxon>Eukaryota</taxon>
        <taxon>Metazoa</taxon>
        <taxon>Ecdysozoa</taxon>
        <taxon>Arthropoda</taxon>
        <taxon>Hexapoda</taxon>
        <taxon>Insecta</taxon>
        <taxon>Pterygota</taxon>
        <taxon>Neoptera</taxon>
        <taxon>Endopterygota</taxon>
        <taxon>Diptera</taxon>
        <taxon>Brachycera</taxon>
        <taxon>Muscomorpha</taxon>
        <taxon>Tephritoidea</taxon>
        <taxon>Tephritidae</taxon>
        <taxon>Bactrocera</taxon>
        <taxon>Bactrocera</taxon>
    </lineage>
</organism>
<dbReference type="KEGG" id="bdr:105223063"/>
<evidence type="ECO:0000313" key="4">
    <source>
        <dbReference type="RefSeq" id="XP_011198970.1"/>
    </source>
</evidence>
<dbReference type="Proteomes" id="UP001652620">
    <property type="component" value="Chromosome 3"/>
</dbReference>
<evidence type="ECO:0000313" key="2">
    <source>
        <dbReference type="EMBL" id="JAC50154.1"/>
    </source>
</evidence>
<gene>
    <name evidence="4" type="primary">LOC105223063</name>
</gene>